<evidence type="ECO:0000313" key="2">
    <source>
        <dbReference type="Proteomes" id="UP000054359"/>
    </source>
</evidence>
<name>A0A087UNV4_STEMI</name>
<dbReference type="OrthoDB" id="1101576at2759"/>
<organism evidence="1 2">
    <name type="scientific">Stegodyphus mimosarum</name>
    <name type="common">African social velvet spider</name>
    <dbReference type="NCBI Taxonomy" id="407821"/>
    <lineage>
        <taxon>Eukaryota</taxon>
        <taxon>Metazoa</taxon>
        <taxon>Ecdysozoa</taxon>
        <taxon>Arthropoda</taxon>
        <taxon>Chelicerata</taxon>
        <taxon>Arachnida</taxon>
        <taxon>Araneae</taxon>
        <taxon>Araneomorphae</taxon>
        <taxon>Entelegynae</taxon>
        <taxon>Eresoidea</taxon>
        <taxon>Eresidae</taxon>
        <taxon>Stegodyphus</taxon>
    </lineage>
</organism>
<keyword evidence="2" id="KW-1185">Reference proteome</keyword>
<evidence type="ECO:0000313" key="1">
    <source>
        <dbReference type="EMBL" id="KFM79043.1"/>
    </source>
</evidence>
<sequence>MAWLCEETDIKYPNLTKCARKLLFLSSYLAECGFSAVNDLMVKKRNRLDITERGD</sequence>
<protein>
    <submittedName>
        <fullName evidence="1">Uncharacterized protein</fullName>
    </submittedName>
</protein>
<feature type="non-terminal residue" evidence="1">
    <location>
        <position position="55"/>
    </location>
</feature>
<reference evidence="1 2" key="1">
    <citation type="submission" date="2013-11" db="EMBL/GenBank/DDBJ databases">
        <title>Genome sequencing of Stegodyphus mimosarum.</title>
        <authorList>
            <person name="Bechsgaard J."/>
        </authorList>
    </citation>
    <scope>NUCLEOTIDE SEQUENCE [LARGE SCALE GENOMIC DNA]</scope>
</reference>
<dbReference type="AlphaFoldDB" id="A0A087UNV4"/>
<proteinExistence type="predicted"/>
<dbReference type="Proteomes" id="UP000054359">
    <property type="component" value="Unassembled WGS sequence"/>
</dbReference>
<gene>
    <name evidence="1" type="ORF">X975_11419</name>
</gene>
<accession>A0A087UNV4</accession>
<dbReference type="EMBL" id="KK120791">
    <property type="protein sequence ID" value="KFM79043.1"/>
    <property type="molecule type" value="Genomic_DNA"/>
</dbReference>